<dbReference type="InterPro" id="IPR045865">
    <property type="entry name" value="ACT-like_dom_sf"/>
</dbReference>
<accession>A0A2C6KNX8</accession>
<dbReference type="Gene3D" id="3.30.70.260">
    <property type="match status" value="1"/>
</dbReference>
<dbReference type="OrthoDB" id="298012at2759"/>
<dbReference type="AlphaFoldDB" id="A0A2C6KNX8"/>
<evidence type="ECO:0000313" key="2">
    <source>
        <dbReference type="Proteomes" id="UP000221165"/>
    </source>
</evidence>
<dbReference type="RefSeq" id="XP_067919891.1">
    <property type="nucleotide sequence ID" value="XM_068068133.1"/>
</dbReference>
<organism evidence="1 2">
    <name type="scientific">Cystoisospora suis</name>
    <dbReference type="NCBI Taxonomy" id="483139"/>
    <lineage>
        <taxon>Eukaryota</taxon>
        <taxon>Sar</taxon>
        <taxon>Alveolata</taxon>
        <taxon>Apicomplexa</taxon>
        <taxon>Conoidasida</taxon>
        <taxon>Coccidia</taxon>
        <taxon>Eucoccidiorida</taxon>
        <taxon>Eimeriorina</taxon>
        <taxon>Sarcocystidae</taxon>
        <taxon>Cystoisospora</taxon>
    </lineage>
</organism>
<sequence>MLRTRCDHVVNFVNVKRIADEHKLELIVSKEEPTIPQEKLDLELTLRTKNASASLEGCCAGDGSVVLRKFLGTPIYLQMPSRRRTLRMTEGVKDGCCNGDLNGMKDGDAESEESLMKPVYMMYTLHSDTAGTLAQVAQKLADAGINVANCHLGRRLVADPSAPGGKTMMGLCIFHADSEIDENVVDSIRKLGHVCECKVFATPQSLGLDLN</sequence>
<name>A0A2C6KNX8_9APIC</name>
<dbReference type="EMBL" id="MIGC01004348">
    <property type="protein sequence ID" value="PHJ18182.1"/>
    <property type="molecule type" value="Genomic_DNA"/>
</dbReference>
<dbReference type="SUPFAM" id="SSF55021">
    <property type="entry name" value="ACT-like"/>
    <property type="match status" value="1"/>
</dbReference>
<comment type="caution">
    <text evidence="1">The sequence shown here is derived from an EMBL/GenBank/DDBJ whole genome shotgun (WGS) entry which is preliminary data.</text>
</comment>
<gene>
    <name evidence="1" type="ORF">CSUI_007993</name>
</gene>
<proteinExistence type="predicted"/>
<protein>
    <submittedName>
        <fullName evidence="1">D-3-phosphoglycerate dehydrogenase</fullName>
    </submittedName>
</protein>
<dbReference type="GeneID" id="94431344"/>
<keyword evidence="2" id="KW-1185">Reference proteome</keyword>
<dbReference type="Proteomes" id="UP000221165">
    <property type="component" value="Unassembled WGS sequence"/>
</dbReference>
<evidence type="ECO:0000313" key="1">
    <source>
        <dbReference type="EMBL" id="PHJ18182.1"/>
    </source>
</evidence>
<reference evidence="1 2" key="1">
    <citation type="journal article" date="2017" name="Int. J. Parasitol.">
        <title>The genome of the protozoan parasite Cystoisospora suis and a reverse vaccinology approach to identify vaccine candidates.</title>
        <authorList>
            <person name="Palmieri N."/>
            <person name="Shrestha A."/>
            <person name="Ruttkowski B."/>
            <person name="Beck T."/>
            <person name="Vogl C."/>
            <person name="Tomley F."/>
            <person name="Blake D.P."/>
            <person name="Joachim A."/>
        </authorList>
    </citation>
    <scope>NUCLEOTIDE SEQUENCE [LARGE SCALE GENOMIC DNA]</scope>
    <source>
        <strain evidence="1 2">Wien I</strain>
    </source>
</reference>
<dbReference type="VEuPathDB" id="ToxoDB:CSUI_007993"/>